<keyword evidence="6 8" id="KW-0472">Membrane</keyword>
<keyword evidence="5 8" id="KW-1133">Transmembrane helix</keyword>
<feature type="domain" description="Major facilitator superfamily (MFS) profile" evidence="9">
    <location>
        <begin position="1"/>
        <end position="426"/>
    </location>
</feature>
<dbReference type="PANTHER" id="PTHR23513:SF11">
    <property type="entry name" value="STAPHYLOFERRIN A TRANSPORTER"/>
    <property type="match status" value="1"/>
</dbReference>
<evidence type="ECO:0000259" key="9">
    <source>
        <dbReference type="PROSITE" id="PS50850"/>
    </source>
</evidence>
<reference evidence="10 11" key="1">
    <citation type="journal article" date="2019" name="Int. J. Syst. Evol. Microbiol.">
        <title>The Global Catalogue of Microorganisms (GCM) 10K type strain sequencing project: providing services to taxonomists for standard genome sequencing and annotation.</title>
        <authorList>
            <consortium name="The Broad Institute Genomics Platform"/>
            <consortium name="The Broad Institute Genome Sequencing Center for Infectious Disease"/>
            <person name="Wu L."/>
            <person name="Ma J."/>
        </authorList>
    </citation>
    <scope>NUCLEOTIDE SEQUENCE [LARGE SCALE GENOMIC DNA]</scope>
    <source>
        <strain evidence="10 11">JCM 14322</strain>
    </source>
</reference>
<feature type="transmembrane region" description="Helical" evidence="8">
    <location>
        <begin position="104"/>
        <end position="124"/>
    </location>
</feature>
<proteinExistence type="predicted"/>
<accession>A0ABN2M8C0</accession>
<evidence type="ECO:0000256" key="4">
    <source>
        <dbReference type="ARBA" id="ARBA00022692"/>
    </source>
</evidence>
<comment type="caution">
    <text evidence="10">The sequence shown here is derived from an EMBL/GenBank/DDBJ whole genome shotgun (WGS) entry which is preliminary data.</text>
</comment>
<dbReference type="CDD" id="cd06173">
    <property type="entry name" value="MFS_MefA_like"/>
    <property type="match status" value="1"/>
</dbReference>
<feature type="compositionally biased region" description="Low complexity" evidence="7">
    <location>
        <begin position="207"/>
        <end position="220"/>
    </location>
</feature>
<dbReference type="SUPFAM" id="SSF103473">
    <property type="entry name" value="MFS general substrate transporter"/>
    <property type="match status" value="1"/>
</dbReference>
<dbReference type="InterPro" id="IPR020846">
    <property type="entry name" value="MFS_dom"/>
</dbReference>
<dbReference type="Proteomes" id="UP001500002">
    <property type="component" value="Unassembled WGS sequence"/>
</dbReference>
<evidence type="ECO:0000256" key="1">
    <source>
        <dbReference type="ARBA" id="ARBA00004651"/>
    </source>
</evidence>
<evidence type="ECO:0000313" key="11">
    <source>
        <dbReference type="Proteomes" id="UP001500002"/>
    </source>
</evidence>
<feature type="transmembrane region" description="Helical" evidence="8">
    <location>
        <begin position="161"/>
        <end position="191"/>
    </location>
</feature>
<dbReference type="InterPro" id="IPR036259">
    <property type="entry name" value="MFS_trans_sf"/>
</dbReference>
<dbReference type="PROSITE" id="PS50850">
    <property type="entry name" value="MFS"/>
    <property type="match status" value="1"/>
</dbReference>
<evidence type="ECO:0000313" key="10">
    <source>
        <dbReference type="EMBL" id="GAA1814284.1"/>
    </source>
</evidence>
<keyword evidence="2" id="KW-0813">Transport</keyword>
<evidence type="ECO:0000256" key="2">
    <source>
        <dbReference type="ARBA" id="ARBA00022448"/>
    </source>
</evidence>
<keyword evidence="4 8" id="KW-0812">Transmembrane</keyword>
<dbReference type="Gene3D" id="1.20.1250.20">
    <property type="entry name" value="MFS general substrate transporter like domains"/>
    <property type="match status" value="1"/>
</dbReference>
<feature type="transmembrane region" description="Helical" evidence="8">
    <location>
        <begin position="312"/>
        <end position="329"/>
    </location>
</feature>
<feature type="transmembrane region" description="Helical" evidence="8">
    <location>
        <begin position="14"/>
        <end position="38"/>
    </location>
</feature>
<evidence type="ECO:0000256" key="8">
    <source>
        <dbReference type="SAM" id="Phobius"/>
    </source>
</evidence>
<dbReference type="RefSeq" id="WP_344296569.1">
    <property type="nucleotide sequence ID" value="NZ_BAAANJ010000009.1"/>
</dbReference>
<feature type="transmembrane region" description="Helical" evidence="8">
    <location>
        <begin position="372"/>
        <end position="392"/>
    </location>
</feature>
<feature type="region of interest" description="Disordered" evidence="7">
    <location>
        <begin position="207"/>
        <end position="226"/>
    </location>
</feature>
<sequence length="452" mass="46633">MSTPRALRPLRNPAYRWLAAALVSSMVGTGIWMVALVWQIVAIGGGAAELSLVAGASAIGMLLTTLLGGALADRIPQRRILLVVEVVRAASVGFVALTSLTGGLAVWQLVAVALVGGVMAGLYYPAYSALLPSVVPEDQLLAANGFEGMARPVLMQAGGPALASALIAISSPGAALAVTALTGVVAAACILKLPVMPLRGAQATADQATAEQATAEQSETAEQRHPTASLFADVREGFVYMVRTPWLLGTLTFASLLILLIMGPFEVLVPFVIKDVAGGGPEQHALILAAFGIGGAVGSMVVASLRLPRRYLTVMNLLWAFGCLPLAVFGLTDQIWVMAIAAFAVGAAFNGGVVIWGTLLQRRVPANMLGRVSSLDFFVSLAFMPVSMAFAGPAGESLGLPVVFLIAGIAPLVIGIVAIIAARMTRDEVAHPLDADQAEADEADEPVGELVA</sequence>
<evidence type="ECO:0000256" key="3">
    <source>
        <dbReference type="ARBA" id="ARBA00022475"/>
    </source>
</evidence>
<dbReference type="PANTHER" id="PTHR23513">
    <property type="entry name" value="INTEGRAL MEMBRANE EFFLUX PROTEIN-RELATED"/>
    <property type="match status" value="1"/>
</dbReference>
<dbReference type="Pfam" id="PF05977">
    <property type="entry name" value="MFS_3"/>
    <property type="match status" value="1"/>
</dbReference>
<evidence type="ECO:0000256" key="6">
    <source>
        <dbReference type="ARBA" id="ARBA00023136"/>
    </source>
</evidence>
<feature type="transmembrane region" description="Helical" evidence="8">
    <location>
        <begin position="245"/>
        <end position="265"/>
    </location>
</feature>
<dbReference type="EMBL" id="BAAANJ010000009">
    <property type="protein sequence ID" value="GAA1814284.1"/>
    <property type="molecule type" value="Genomic_DNA"/>
</dbReference>
<protein>
    <submittedName>
        <fullName evidence="10">Tetracycline efflux MFS transporter Tet(V)</fullName>
    </submittedName>
</protein>
<feature type="transmembrane region" description="Helical" evidence="8">
    <location>
        <begin position="398"/>
        <end position="422"/>
    </location>
</feature>
<feature type="transmembrane region" description="Helical" evidence="8">
    <location>
        <begin position="285"/>
        <end position="305"/>
    </location>
</feature>
<dbReference type="InterPro" id="IPR010290">
    <property type="entry name" value="TM_effector"/>
</dbReference>
<feature type="transmembrane region" description="Helical" evidence="8">
    <location>
        <begin position="50"/>
        <end position="72"/>
    </location>
</feature>
<keyword evidence="11" id="KW-1185">Reference proteome</keyword>
<comment type="subcellular location">
    <subcellularLocation>
        <location evidence="1">Cell membrane</location>
        <topology evidence="1">Multi-pass membrane protein</topology>
    </subcellularLocation>
</comment>
<organism evidence="10 11">
    <name type="scientific">Agromyces neolithicus</name>
    <dbReference type="NCBI Taxonomy" id="269420"/>
    <lineage>
        <taxon>Bacteria</taxon>
        <taxon>Bacillati</taxon>
        <taxon>Actinomycetota</taxon>
        <taxon>Actinomycetes</taxon>
        <taxon>Micrococcales</taxon>
        <taxon>Microbacteriaceae</taxon>
        <taxon>Agromyces</taxon>
    </lineage>
</organism>
<feature type="transmembrane region" description="Helical" evidence="8">
    <location>
        <begin position="335"/>
        <end position="360"/>
    </location>
</feature>
<evidence type="ECO:0000256" key="5">
    <source>
        <dbReference type="ARBA" id="ARBA00022989"/>
    </source>
</evidence>
<evidence type="ECO:0000256" key="7">
    <source>
        <dbReference type="SAM" id="MobiDB-lite"/>
    </source>
</evidence>
<keyword evidence="3" id="KW-1003">Cell membrane</keyword>
<name>A0ABN2M8C0_9MICO</name>
<gene>
    <name evidence="10" type="primary">tet(V)_1</name>
    <name evidence="10" type="ORF">GCM10009749_24640</name>
</gene>